<gene>
    <name evidence="2" type="ORF">K505DRAFT_160926</name>
</gene>
<feature type="region of interest" description="Disordered" evidence="1">
    <location>
        <begin position="167"/>
        <end position="201"/>
    </location>
</feature>
<accession>A0A6A6XKZ5</accession>
<organism evidence="2 3">
    <name type="scientific">Melanomma pulvis-pyrius CBS 109.77</name>
    <dbReference type="NCBI Taxonomy" id="1314802"/>
    <lineage>
        <taxon>Eukaryota</taxon>
        <taxon>Fungi</taxon>
        <taxon>Dikarya</taxon>
        <taxon>Ascomycota</taxon>
        <taxon>Pezizomycotina</taxon>
        <taxon>Dothideomycetes</taxon>
        <taxon>Pleosporomycetidae</taxon>
        <taxon>Pleosporales</taxon>
        <taxon>Melanommataceae</taxon>
        <taxon>Melanomma</taxon>
    </lineage>
</organism>
<evidence type="ECO:0000313" key="2">
    <source>
        <dbReference type="EMBL" id="KAF2796565.1"/>
    </source>
</evidence>
<sequence length="242" mass="27158">MRLHEMRRGDWRRRQRRLGLRYVCDKDNWQSHAQCRLRFVQAVWRCAESASRRVFFVGGAVPPQRDCTGRATEGQQSRRRRRWWEAGAARIPDTGRRRRWRLQTRAATTGDGGEGAVWCGEGARSGGTRVFTTVSGGLGGQLQPPAGRMGGQGTAMQQRGRVRLAAAGRGRSVAQAGGQHTSPAGDSSETRVERGRTGRTETQLIRGERPRPALGGGMRCLAWRARRQARGERRWRRASWLS</sequence>
<proteinExistence type="predicted"/>
<name>A0A6A6XKZ5_9PLEO</name>
<dbReference type="EMBL" id="MU001828">
    <property type="protein sequence ID" value="KAF2796565.1"/>
    <property type="molecule type" value="Genomic_DNA"/>
</dbReference>
<protein>
    <submittedName>
        <fullName evidence="2">Uncharacterized protein</fullName>
    </submittedName>
</protein>
<feature type="compositionally biased region" description="Polar residues" evidence="1">
    <location>
        <begin position="178"/>
        <end position="187"/>
    </location>
</feature>
<evidence type="ECO:0000313" key="3">
    <source>
        <dbReference type="Proteomes" id="UP000799757"/>
    </source>
</evidence>
<dbReference type="Proteomes" id="UP000799757">
    <property type="component" value="Unassembled WGS sequence"/>
</dbReference>
<dbReference type="AlphaFoldDB" id="A0A6A6XKZ5"/>
<evidence type="ECO:0000256" key="1">
    <source>
        <dbReference type="SAM" id="MobiDB-lite"/>
    </source>
</evidence>
<reference evidence="2" key="1">
    <citation type="journal article" date="2020" name="Stud. Mycol.">
        <title>101 Dothideomycetes genomes: a test case for predicting lifestyles and emergence of pathogens.</title>
        <authorList>
            <person name="Haridas S."/>
            <person name="Albert R."/>
            <person name="Binder M."/>
            <person name="Bloem J."/>
            <person name="Labutti K."/>
            <person name="Salamov A."/>
            <person name="Andreopoulos B."/>
            <person name="Baker S."/>
            <person name="Barry K."/>
            <person name="Bills G."/>
            <person name="Bluhm B."/>
            <person name="Cannon C."/>
            <person name="Castanera R."/>
            <person name="Culley D."/>
            <person name="Daum C."/>
            <person name="Ezra D."/>
            <person name="Gonzalez J."/>
            <person name="Henrissat B."/>
            <person name="Kuo A."/>
            <person name="Liang C."/>
            <person name="Lipzen A."/>
            <person name="Lutzoni F."/>
            <person name="Magnuson J."/>
            <person name="Mondo S."/>
            <person name="Nolan M."/>
            <person name="Ohm R."/>
            <person name="Pangilinan J."/>
            <person name="Park H.-J."/>
            <person name="Ramirez L."/>
            <person name="Alfaro M."/>
            <person name="Sun H."/>
            <person name="Tritt A."/>
            <person name="Yoshinaga Y."/>
            <person name="Zwiers L.-H."/>
            <person name="Turgeon B."/>
            <person name="Goodwin S."/>
            <person name="Spatafora J."/>
            <person name="Crous P."/>
            <person name="Grigoriev I."/>
        </authorList>
    </citation>
    <scope>NUCLEOTIDE SEQUENCE</scope>
    <source>
        <strain evidence="2">CBS 109.77</strain>
    </source>
</reference>
<keyword evidence="3" id="KW-1185">Reference proteome</keyword>
<feature type="compositionally biased region" description="Basic and acidic residues" evidence="1">
    <location>
        <begin position="188"/>
        <end position="199"/>
    </location>
</feature>